<proteinExistence type="predicted"/>
<dbReference type="Proteomes" id="UP000095287">
    <property type="component" value="Unplaced"/>
</dbReference>
<evidence type="ECO:0000256" key="1">
    <source>
        <dbReference type="ARBA" id="ARBA00004141"/>
    </source>
</evidence>
<dbReference type="WBParaSite" id="L893_g6261.t1">
    <property type="protein sequence ID" value="L893_g6261.t1"/>
    <property type="gene ID" value="L893_g6261"/>
</dbReference>
<feature type="transmembrane region" description="Helical" evidence="5">
    <location>
        <begin position="36"/>
        <end position="63"/>
    </location>
</feature>
<keyword evidence="4 5" id="KW-0472">Membrane</keyword>
<accession>A0A1I8AK10</accession>
<dbReference type="AlphaFoldDB" id="A0A1I8AK10"/>
<protein>
    <submittedName>
        <fullName evidence="7">DUF4064 domain-containing protein</fullName>
    </submittedName>
</protein>
<evidence type="ECO:0000256" key="5">
    <source>
        <dbReference type="SAM" id="Phobius"/>
    </source>
</evidence>
<organism evidence="6 7">
    <name type="scientific">Steinernema glaseri</name>
    <dbReference type="NCBI Taxonomy" id="37863"/>
    <lineage>
        <taxon>Eukaryota</taxon>
        <taxon>Metazoa</taxon>
        <taxon>Ecdysozoa</taxon>
        <taxon>Nematoda</taxon>
        <taxon>Chromadorea</taxon>
        <taxon>Rhabditida</taxon>
        <taxon>Tylenchina</taxon>
        <taxon>Panagrolaimomorpha</taxon>
        <taxon>Strongyloidoidea</taxon>
        <taxon>Steinernematidae</taxon>
        <taxon>Steinernema</taxon>
    </lineage>
</organism>
<feature type="transmembrane region" description="Helical" evidence="5">
    <location>
        <begin position="94"/>
        <end position="116"/>
    </location>
</feature>
<dbReference type="GO" id="GO:0016020">
    <property type="term" value="C:membrane"/>
    <property type="evidence" value="ECO:0007669"/>
    <property type="project" value="UniProtKB-SubCell"/>
</dbReference>
<evidence type="ECO:0000256" key="3">
    <source>
        <dbReference type="ARBA" id="ARBA00022989"/>
    </source>
</evidence>
<feature type="transmembrane region" description="Helical" evidence="5">
    <location>
        <begin position="128"/>
        <end position="153"/>
    </location>
</feature>
<evidence type="ECO:0000313" key="7">
    <source>
        <dbReference type="WBParaSite" id="L893_g6261.t1"/>
    </source>
</evidence>
<evidence type="ECO:0000256" key="2">
    <source>
        <dbReference type="ARBA" id="ARBA00022692"/>
    </source>
</evidence>
<evidence type="ECO:0000313" key="6">
    <source>
        <dbReference type="Proteomes" id="UP000095287"/>
    </source>
</evidence>
<dbReference type="InterPro" id="IPR018499">
    <property type="entry name" value="Tetraspanin/Peripherin"/>
</dbReference>
<keyword evidence="2 5" id="KW-0812">Transmembrane</keyword>
<name>A0A1I8AK10_9BILA</name>
<dbReference type="Pfam" id="PF00335">
    <property type="entry name" value="Tetraspanin"/>
    <property type="match status" value="1"/>
</dbReference>
<keyword evidence="3 5" id="KW-1133">Transmembrane helix</keyword>
<keyword evidence="6" id="KW-1185">Reference proteome</keyword>
<comment type="subcellular location">
    <subcellularLocation>
        <location evidence="1">Membrane</location>
        <topology evidence="1">Multi-pass membrane protein</topology>
    </subcellularLocation>
</comment>
<sequence>MATLPPFDNTSWTSVSSSSLAESIRRCKMGSSGAAFCSRVVLVVMNVAMLLGGLTLLGLDIWIRVDPHFETELRQSLLNESGGTVEEARGSLRVGILVAFWTLAGFGFAAAVLGLLGALGAAFRSRALLGLSLAATVVLALLELAVGIFVLVYRSK</sequence>
<reference evidence="7" key="1">
    <citation type="submission" date="2016-11" db="UniProtKB">
        <authorList>
            <consortium name="WormBaseParasite"/>
        </authorList>
    </citation>
    <scope>IDENTIFICATION</scope>
</reference>
<evidence type="ECO:0000256" key="4">
    <source>
        <dbReference type="ARBA" id="ARBA00023136"/>
    </source>
</evidence>